<dbReference type="GO" id="GO:0009306">
    <property type="term" value="P:protein secretion"/>
    <property type="evidence" value="ECO:0007669"/>
    <property type="project" value="InterPro"/>
</dbReference>
<dbReference type="InterPro" id="IPR029025">
    <property type="entry name" value="T3SS_substrate_exporter_C"/>
</dbReference>
<evidence type="ECO:0000256" key="1">
    <source>
        <dbReference type="ARBA" id="ARBA00004651"/>
    </source>
</evidence>
<evidence type="ECO:0000256" key="2">
    <source>
        <dbReference type="ARBA" id="ARBA00010690"/>
    </source>
</evidence>
<dbReference type="Gene3D" id="3.40.1690.10">
    <property type="entry name" value="secretion proteins EscU"/>
    <property type="match status" value="1"/>
</dbReference>
<evidence type="ECO:0000256" key="7">
    <source>
        <dbReference type="ARBA" id="ARBA00023136"/>
    </source>
</evidence>
<evidence type="ECO:0000256" key="5">
    <source>
        <dbReference type="ARBA" id="ARBA00022692"/>
    </source>
</evidence>
<gene>
    <name evidence="11" type="ORF">CRM94_04000</name>
</gene>
<dbReference type="InterPro" id="IPR006135">
    <property type="entry name" value="T3SS_substrate_exporter"/>
</dbReference>
<dbReference type="PRINTS" id="PR00950">
    <property type="entry name" value="TYPE3IMSPROT"/>
</dbReference>
<feature type="transmembrane region" description="Helical" evidence="10">
    <location>
        <begin position="77"/>
        <end position="100"/>
    </location>
</feature>
<keyword evidence="5 10" id="KW-0812">Transmembrane</keyword>
<dbReference type="SUPFAM" id="SSF160544">
    <property type="entry name" value="EscU C-terminal domain-like"/>
    <property type="match status" value="1"/>
</dbReference>
<evidence type="ECO:0000313" key="12">
    <source>
        <dbReference type="Proteomes" id="UP000220629"/>
    </source>
</evidence>
<comment type="similarity">
    <text evidence="2">Belongs to the type III secretion exporter family.</text>
</comment>
<evidence type="ECO:0000256" key="8">
    <source>
        <dbReference type="ARBA" id="ARBA00024974"/>
    </source>
</evidence>
<protein>
    <recommendedName>
        <fullName evidence="3">Secretion apparatus protein BsaZ</fullName>
    </recommendedName>
</protein>
<evidence type="ECO:0000256" key="4">
    <source>
        <dbReference type="ARBA" id="ARBA00022475"/>
    </source>
</evidence>
<dbReference type="AlphaFoldDB" id="A0A0M2QKD5"/>
<dbReference type="RefSeq" id="WP_046576092.1">
    <property type="nucleotide sequence ID" value="NZ_CADEPU010000031.1"/>
</dbReference>
<dbReference type="NCBIfam" id="TIGR01404">
    <property type="entry name" value="FlhB_rel_III"/>
    <property type="match status" value="1"/>
</dbReference>
<keyword evidence="7 10" id="KW-0472">Membrane</keyword>
<evidence type="ECO:0000256" key="6">
    <source>
        <dbReference type="ARBA" id="ARBA00022989"/>
    </source>
</evidence>
<evidence type="ECO:0000256" key="9">
    <source>
        <dbReference type="SAM" id="MobiDB-lite"/>
    </source>
</evidence>
<proteinExistence type="inferred from homology"/>
<comment type="function">
    <text evidence="8">Part of the bsa type III secretion system, is involved in the intracellular replication of invading bacteria inside the host cell. Probably necessary for the lysis of the vacuole membrane and escape into the host cell cytoplasm.</text>
</comment>
<dbReference type="InterPro" id="IPR006307">
    <property type="entry name" value="BsaZ-like"/>
</dbReference>
<feature type="transmembrane region" description="Helical" evidence="10">
    <location>
        <begin position="179"/>
        <end position="206"/>
    </location>
</feature>
<feature type="region of interest" description="Disordered" evidence="9">
    <location>
        <begin position="1"/>
        <end position="22"/>
    </location>
</feature>
<feature type="transmembrane region" description="Helical" evidence="10">
    <location>
        <begin position="144"/>
        <end position="167"/>
    </location>
</feature>
<feature type="compositionally biased region" description="Basic and acidic residues" evidence="9">
    <location>
        <begin position="7"/>
        <end position="22"/>
    </location>
</feature>
<keyword evidence="6 10" id="KW-1133">Transmembrane helix</keyword>
<evidence type="ECO:0000256" key="3">
    <source>
        <dbReference type="ARBA" id="ARBA00018628"/>
    </source>
</evidence>
<dbReference type="GO" id="GO:0005886">
    <property type="term" value="C:plasma membrane"/>
    <property type="evidence" value="ECO:0007669"/>
    <property type="project" value="UniProtKB-SubCell"/>
</dbReference>
<dbReference type="PANTHER" id="PTHR30531">
    <property type="entry name" value="FLAGELLAR BIOSYNTHETIC PROTEIN FLHB"/>
    <property type="match status" value="1"/>
</dbReference>
<keyword evidence="4" id="KW-1003">Cell membrane</keyword>
<reference evidence="12" key="1">
    <citation type="submission" date="2017-09" db="EMBL/GenBank/DDBJ databases">
        <title>FDA dAtabase for Regulatory Grade micrObial Sequences (FDA-ARGOS): Supporting development and validation of Infectious Disease Dx tests.</title>
        <authorList>
            <person name="Minogue T."/>
            <person name="Wolcott M."/>
            <person name="Wasieloski L."/>
            <person name="Aguilar W."/>
            <person name="Moore D."/>
            <person name="Tallon L."/>
            <person name="Sadzewicz L."/>
            <person name="Ott S."/>
            <person name="Zhao X."/>
            <person name="Nagaraj S."/>
            <person name="Vavikolanu K."/>
            <person name="Aluvathingal J."/>
            <person name="Nadendla S."/>
            <person name="Sichtig H."/>
        </authorList>
    </citation>
    <scope>NUCLEOTIDE SEQUENCE [LARGE SCALE GENOMIC DNA]</scope>
    <source>
        <strain evidence="12">FDAARGOS_390</strain>
    </source>
</reference>
<dbReference type="EMBL" id="PDDY01000001">
    <property type="protein sequence ID" value="PEH41391.1"/>
    <property type="molecule type" value="Genomic_DNA"/>
</dbReference>
<accession>A0A0M2QKD5</accession>
<dbReference type="Proteomes" id="UP000220629">
    <property type="component" value="Unassembled WGS sequence"/>
</dbReference>
<organism evidence="11 12">
    <name type="scientific">Burkholderia gladioli</name>
    <name type="common">Pseudomonas marginata</name>
    <name type="synonym">Phytomonas marginata</name>
    <dbReference type="NCBI Taxonomy" id="28095"/>
    <lineage>
        <taxon>Bacteria</taxon>
        <taxon>Pseudomonadati</taxon>
        <taxon>Pseudomonadota</taxon>
        <taxon>Betaproteobacteria</taxon>
        <taxon>Burkholderiales</taxon>
        <taxon>Burkholderiaceae</taxon>
        <taxon>Burkholderia</taxon>
    </lineage>
</organism>
<dbReference type="PANTHER" id="PTHR30531:SF12">
    <property type="entry name" value="FLAGELLAR BIOSYNTHETIC PROTEIN FLHB"/>
    <property type="match status" value="1"/>
</dbReference>
<name>A0A0M2QKD5_BURGA</name>
<evidence type="ECO:0000313" key="11">
    <source>
        <dbReference type="EMBL" id="PEH41391.1"/>
    </source>
</evidence>
<comment type="subcellular location">
    <subcellularLocation>
        <location evidence="1">Cell membrane</location>
        <topology evidence="1">Multi-pass membrane protein</topology>
    </subcellularLocation>
</comment>
<sequence>MSDEKTEEPTDKKLRDARKDGQVSKSSDLADAISMTVAIGFVMAAGAHLRDSMRQLVVSALDFVTTEHGIPDMFDRLYRFGGIALLAVVPLALAAAMAGLMGSAMQVGLQIALKPVMPNLNSLNPGEGLKKIFSIKTVIETAKMIVKAALIFAVMWVVIRGLFPLVSGSIYQPLPELSAMYWGILVKLMMIAAVIFVVVGAADVKLQKMLFMKQMKMSKDEVKREHKNDEGDPMIKGERKRIAREMANSPPPRMARANVVVVNPTHYAVALRYAPDEHPLPVVIAKGMDEAAAAIRRAAAEAEVPIVGNPPVARALYKVGVDEPIPEVLFETIAAILRWVDSIGASREAQQQHQAQQIH</sequence>
<comment type="caution">
    <text evidence="11">The sequence shown here is derived from an EMBL/GenBank/DDBJ whole genome shotgun (WGS) entry which is preliminary data.</text>
</comment>
<evidence type="ECO:0000256" key="10">
    <source>
        <dbReference type="SAM" id="Phobius"/>
    </source>
</evidence>
<dbReference type="Pfam" id="PF01312">
    <property type="entry name" value="Bac_export_2"/>
    <property type="match status" value="1"/>
</dbReference>